<dbReference type="EMBL" id="FQ670179">
    <property type="protein sequence ID" value="CBY82137.1"/>
    <property type="molecule type" value="Genomic_DNA"/>
</dbReference>
<dbReference type="KEGG" id="hfe:HFELIS_00530"/>
<evidence type="ECO:0000313" key="1">
    <source>
        <dbReference type="EMBL" id="CBY82137.1"/>
    </source>
</evidence>
<evidence type="ECO:0000313" key="2">
    <source>
        <dbReference type="Proteomes" id="UP000007934"/>
    </source>
</evidence>
<name>E7AC55_HELFC</name>
<dbReference type="RefSeq" id="WP_013468509.1">
    <property type="nucleotide sequence ID" value="NC_014810.2"/>
</dbReference>
<dbReference type="STRING" id="936155.HFELIS_00530"/>
<reference evidence="1 2" key="1">
    <citation type="journal article" date="2011" name="Genome Biol. Evol.">
        <title>Comparative whole genome sequence analysis of the carcinogenic bacterial model pathogen Helicobacter felis.</title>
        <authorList>
            <person name="Arnold I.C."/>
            <person name="Zigova Z."/>
            <person name="Holden M."/>
            <person name="Lawley T.D."/>
            <person name="Rad R."/>
            <person name="Dougan G."/>
            <person name="Falkow S."/>
            <person name="Bentley S.D."/>
            <person name="Muller A."/>
        </authorList>
    </citation>
    <scope>NUCLEOTIDE SEQUENCE [LARGE SCALE GENOMIC DNA]</scope>
    <source>
        <strain evidence="2">ATCC 49179 / CCUG 28539 / NCTC 12436 / CS1</strain>
    </source>
</reference>
<keyword evidence="2" id="KW-1185">Reference proteome</keyword>
<dbReference type="Proteomes" id="UP000007934">
    <property type="component" value="Chromosome"/>
</dbReference>
<sequence>MPSLKLTPLVVSVLGAMLCLAGLVYAGMWLRSLFVESETCKMGLEAQNKAILEQNIDVNNYVTRLQEQKDAITKRYEHVRALDSTCEHELKAIKRSLDVFRGGE</sequence>
<proteinExistence type="predicted"/>
<protein>
    <submittedName>
        <fullName evidence="1">Uncharacterized protein</fullName>
    </submittedName>
</protein>
<accession>E7AC55</accession>
<dbReference type="GeneID" id="36133424"/>
<dbReference type="OrthoDB" id="5329516at2"/>
<gene>
    <name evidence="1" type="ordered locus">Hfelis_00530</name>
</gene>
<dbReference type="AlphaFoldDB" id="E7AC55"/>
<dbReference type="HOGENOM" id="CLU_2246235_0_0_7"/>
<organism evidence="1 2">
    <name type="scientific">Helicobacter felis (strain ATCC 49179 / CCUG 28539 / NCTC 12436 / CS1)</name>
    <dbReference type="NCBI Taxonomy" id="936155"/>
    <lineage>
        <taxon>Bacteria</taxon>
        <taxon>Pseudomonadati</taxon>
        <taxon>Campylobacterota</taxon>
        <taxon>Epsilonproteobacteria</taxon>
        <taxon>Campylobacterales</taxon>
        <taxon>Helicobacteraceae</taxon>
        <taxon>Helicobacter</taxon>
    </lineage>
</organism>